<sequence length="60" mass="7047">MRTTRSPFNEKHTKVNTNRTTKTQTRWCYSKVRYSEYTGNPKEMRADAKSSMISETSNIP</sequence>
<dbReference type="Proteomes" id="UP000008064">
    <property type="component" value="Unassembled WGS sequence"/>
</dbReference>
<organism>
    <name type="scientific">Serpula lacrymans var. lacrymans (strain S7.9)</name>
    <name type="common">Dry rot fungus</name>
    <dbReference type="NCBI Taxonomy" id="578457"/>
    <lineage>
        <taxon>Eukaryota</taxon>
        <taxon>Fungi</taxon>
        <taxon>Dikarya</taxon>
        <taxon>Basidiomycota</taxon>
        <taxon>Agaricomycotina</taxon>
        <taxon>Agaricomycetes</taxon>
        <taxon>Agaricomycetidae</taxon>
        <taxon>Boletales</taxon>
        <taxon>Coniophorineae</taxon>
        <taxon>Serpulaceae</taxon>
        <taxon>Serpula</taxon>
    </lineage>
</organism>
<dbReference type="HOGENOM" id="CLU_2943230_0_0_1"/>
<reference evidence="2" key="1">
    <citation type="submission" date="2011-04" db="EMBL/GenBank/DDBJ databases">
        <title>Evolution of plant cell wall degrading machinery underlies the functional diversity of forest fungi.</title>
        <authorList>
            <consortium name="US DOE Joint Genome Institute (JGI-PGF)"/>
            <person name="Eastwood D.C."/>
            <person name="Floudas D."/>
            <person name="Binder M."/>
            <person name="Majcherczyk A."/>
            <person name="Schneider P."/>
            <person name="Aerts A."/>
            <person name="Asiegbu F.O."/>
            <person name="Baker S.E."/>
            <person name="Barry K."/>
            <person name="Bendiksby M."/>
            <person name="Blumentritt M."/>
            <person name="Coutinho P.M."/>
            <person name="Cullen D."/>
            <person name="Cullen D."/>
            <person name="Gathman A."/>
            <person name="Goodell B."/>
            <person name="Henrissat B."/>
            <person name="Ihrmark K."/>
            <person name="Kauserud H."/>
            <person name="Kohler A."/>
            <person name="LaButti K."/>
            <person name="Lapidus A."/>
            <person name="Lavin J.L."/>
            <person name="Lee Y.-H."/>
            <person name="Lindquist E."/>
            <person name="Lilly W."/>
            <person name="Lucas S."/>
            <person name="Morin E."/>
            <person name="Murat C."/>
            <person name="Oguiza J.A."/>
            <person name="Park J."/>
            <person name="Pisabarro A.G."/>
            <person name="Riley R."/>
            <person name="Rosling A."/>
            <person name="Salamov A."/>
            <person name="Schmidt O."/>
            <person name="Schmutz J."/>
            <person name="Skrede I."/>
            <person name="Stenlid J."/>
            <person name="Wiebenga A."/>
            <person name="Xie X."/>
            <person name="Kues U."/>
            <person name="Hibbett D.S."/>
            <person name="Hoffmeister D."/>
            <person name="Hogberg N."/>
            <person name="Martin F."/>
            <person name="Grigoriev I.V."/>
            <person name="Watkinson S.C."/>
        </authorList>
    </citation>
    <scope>NUCLEOTIDE SEQUENCE</scope>
    <source>
        <strain evidence="2">S7.9</strain>
    </source>
</reference>
<proteinExistence type="predicted"/>
<accession>F8NVP7</accession>
<dbReference type="RefSeq" id="XP_007318904.1">
    <property type="nucleotide sequence ID" value="XM_007318842.1"/>
</dbReference>
<dbReference type="GeneID" id="18811453"/>
<name>F8NVP7_SERL9</name>
<dbReference type="EMBL" id="GL945434">
    <property type="protein sequence ID" value="EGO24885.1"/>
    <property type="molecule type" value="Genomic_DNA"/>
</dbReference>
<gene>
    <name evidence="2" type="ORF">SERLADRAFT_390822</name>
</gene>
<dbReference type="KEGG" id="sla:SERLADRAFT_390822"/>
<evidence type="ECO:0000313" key="2">
    <source>
        <dbReference type="EMBL" id="EGO24885.1"/>
    </source>
</evidence>
<feature type="region of interest" description="Disordered" evidence="1">
    <location>
        <begin position="1"/>
        <end position="22"/>
    </location>
</feature>
<protein>
    <submittedName>
        <fullName evidence="2">Uncharacterized protein</fullName>
    </submittedName>
</protein>
<dbReference type="AlphaFoldDB" id="F8NVP7"/>
<evidence type="ECO:0000256" key="1">
    <source>
        <dbReference type="SAM" id="MobiDB-lite"/>
    </source>
</evidence>